<evidence type="ECO:0000313" key="2">
    <source>
        <dbReference type="Proteomes" id="UP001281147"/>
    </source>
</evidence>
<gene>
    <name evidence="1" type="ORF">LTR37_019862</name>
</gene>
<reference evidence="1" key="1">
    <citation type="submission" date="2023-07" db="EMBL/GenBank/DDBJ databases">
        <title>Black Yeasts Isolated from many extreme environments.</title>
        <authorList>
            <person name="Coleine C."/>
            <person name="Stajich J.E."/>
            <person name="Selbmann L."/>
        </authorList>
    </citation>
    <scope>NUCLEOTIDE SEQUENCE</scope>
    <source>
        <strain evidence="1">CCFEE 5714</strain>
    </source>
</reference>
<evidence type="ECO:0000313" key="1">
    <source>
        <dbReference type="EMBL" id="KAK3686389.1"/>
    </source>
</evidence>
<accession>A0ACC3ME58</accession>
<sequence length="60" mass="6288">MAASNLTSIQQHTHNYNAQSSPQNATTTTSTQNPTAAPYPALTQALAANVDETAEPFNAI</sequence>
<dbReference type="EMBL" id="JAUTXU010000322">
    <property type="protein sequence ID" value="KAK3686389.1"/>
    <property type="molecule type" value="Genomic_DNA"/>
</dbReference>
<comment type="caution">
    <text evidence="1">The sequence shown here is derived from an EMBL/GenBank/DDBJ whole genome shotgun (WGS) entry which is preliminary data.</text>
</comment>
<protein>
    <submittedName>
        <fullName evidence="1">Uncharacterized protein</fullName>
    </submittedName>
</protein>
<name>A0ACC3ME58_9PEZI</name>
<keyword evidence="2" id="KW-1185">Reference proteome</keyword>
<organism evidence="1 2">
    <name type="scientific">Vermiconidia calcicola</name>
    <dbReference type="NCBI Taxonomy" id="1690605"/>
    <lineage>
        <taxon>Eukaryota</taxon>
        <taxon>Fungi</taxon>
        <taxon>Dikarya</taxon>
        <taxon>Ascomycota</taxon>
        <taxon>Pezizomycotina</taxon>
        <taxon>Dothideomycetes</taxon>
        <taxon>Dothideomycetidae</taxon>
        <taxon>Mycosphaerellales</taxon>
        <taxon>Extremaceae</taxon>
        <taxon>Vermiconidia</taxon>
    </lineage>
</organism>
<proteinExistence type="predicted"/>
<dbReference type="Proteomes" id="UP001281147">
    <property type="component" value="Unassembled WGS sequence"/>
</dbReference>